<dbReference type="AlphaFoldDB" id="X8E619"/>
<organism evidence="2">
    <name type="scientific">Mycobacterium xenopi 4042</name>
    <dbReference type="NCBI Taxonomy" id="1299334"/>
    <lineage>
        <taxon>Bacteria</taxon>
        <taxon>Bacillati</taxon>
        <taxon>Actinomycetota</taxon>
        <taxon>Actinomycetes</taxon>
        <taxon>Mycobacteriales</taxon>
        <taxon>Mycobacteriaceae</taxon>
        <taxon>Mycobacterium</taxon>
    </lineage>
</organism>
<evidence type="ECO:0000313" key="2">
    <source>
        <dbReference type="EMBL" id="EUA76337.1"/>
    </source>
</evidence>
<feature type="region of interest" description="Disordered" evidence="1">
    <location>
        <begin position="22"/>
        <end position="53"/>
    </location>
</feature>
<name>X8E619_MYCXE</name>
<reference evidence="2" key="1">
    <citation type="submission" date="2014-01" db="EMBL/GenBank/DDBJ databases">
        <authorList>
            <person name="Brown-Elliot B."/>
            <person name="Wallace R."/>
            <person name="Lenaerts A."/>
            <person name="Ordway D."/>
            <person name="DeGroote M.A."/>
            <person name="Parker T."/>
            <person name="Sizemore C."/>
            <person name="Tallon L.J."/>
            <person name="Sadzewicz L.K."/>
            <person name="Sengamalay N."/>
            <person name="Fraser C.M."/>
            <person name="Hine E."/>
            <person name="Shefchek K.A."/>
            <person name="Das S.P."/>
            <person name="Tettelin H."/>
        </authorList>
    </citation>
    <scope>NUCLEOTIDE SEQUENCE [LARGE SCALE GENOMIC DNA]</scope>
    <source>
        <strain evidence="2">4042</strain>
    </source>
</reference>
<sequence>MPTVAVLCGGWHGKRWNRRARPLSTPIRRTSIPTSTNSVGCCPPEGSGERLPR</sequence>
<dbReference type="EMBL" id="JAOB01000006">
    <property type="protein sequence ID" value="EUA76337.1"/>
    <property type="molecule type" value="Genomic_DNA"/>
</dbReference>
<feature type="compositionally biased region" description="Polar residues" evidence="1">
    <location>
        <begin position="27"/>
        <end position="39"/>
    </location>
</feature>
<accession>X8E619</accession>
<protein>
    <submittedName>
        <fullName evidence="2">Uncharacterized protein</fullName>
    </submittedName>
</protein>
<evidence type="ECO:0000256" key="1">
    <source>
        <dbReference type="SAM" id="MobiDB-lite"/>
    </source>
</evidence>
<comment type="caution">
    <text evidence="2">The sequence shown here is derived from an EMBL/GenBank/DDBJ whole genome shotgun (WGS) entry which is preliminary data.</text>
</comment>
<proteinExistence type="predicted"/>
<gene>
    <name evidence="2" type="ORF">I553_7388</name>
</gene>